<feature type="compositionally biased region" description="Basic and acidic residues" evidence="2">
    <location>
        <begin position="26"/>
        <end position="35"/>
    </location>
</feature>
<dbReference type="Proteomes" id="UP000789739">
    <property type="component" value="Unassembled WGS sequence"/>
</dbReference>
<name>A0A9N9BH19_9GLOM</name>
<dbReference type="AlphaFoldDB" id="A0A9N9BH19"/>
<organism evidence="3 4">
    <name type="scientific">Paraglomus brasilianum</name>
    <dbReference type="NCBI Taxonomy" id="144538"/>
    <lineage>
        <taxon>Eukaryota</taxon>
        <taxon>Fungi</taxon>
        <taxon>Fungi incertae sedis</taxon>
        <taxon>Mucoromycota</taxon>
        <taxon>Glomeromycotina</taxon>
        <taxon>Glomeromycetes</taxon>
        <taxon>Paraglomerales</taxon>
        <taxon>Paraglomeraceae</taxon>
        <taxon>Paraglomus</taxon>
    </lineage>
</organism>
<keyword evidence="4" id="KW-1185">Reference proteome</keyword>
<accession>A0A9N9BH19</accession>
<evidence type="ECO:0000256" key="1">
    <source>
        <dbReference type="SAM" id="Coils"/>
    </source>
</evidence>
<evidence type="ECO:0000313" key="3">
    <source>
        <dbReference type="EMBL" id="CAG8567672.1"/>
    </source>
</evidence>
<comment type="caution">
    <text evidence="3">The sequence shown here is derived from an EMBL/GenBank/DDBJ whole genome shotgun (WGS) entry which is preliminary data.</text>
</comment>
<sequence length="304" mass="35214">MKDFDLSATEDVGEDVSELFPTHTETTTDKDEQKEIPPGVSEKFYKFYNDIISKLNPKTFLAFPLAHSSLNGLIYHVLTLQEAALIPEVIERWRLYRLPINVVTTRLLVRRLLEIEALETLFDILADRAKYSQFPSYKDFRRLMAAFASNIGKTDGSQSIEEDMAMLDNVFKTFGLMTYYDLSHFDPHSYAILILASMKIDTEDAWKRADVSTQELMSLLSTEDIRQVEEREDEEERSQIDRYERNKALRTQIDQLHTKLERTERITACIQAATVMSEAYSLRGESEKANELELWKNDLSKSLN</sequence>
<feature type="coiled-coil region" evidence="1">
    <location>
        <begin position="226"/>
        <end position="266"/>
    </location>
</feature>
<gene>
    <name evidence="3" type="ORF">PBRASI_LOCUS5930</name>
</gene>
<keyword evidence="1" id="KW-0175">Coiled coil</keyword>
<dbReference type="OrthoDB" id="2123547at2759"/>
<protein>
    <submittedName>
        <fullName evidence="3">5044_t:CDS:1</fullName>
    </submittedName>
</protein>
<reference evidence="3" key="1">
    <citation type="submission" date="2021-06" db="EMBL/GenBank/DDBJ databases">
        <authorList>
            <person name="Kallberg Y."/>
            <person name="Tangrot J."/>
            <person name="Rosling A."/>
        </authorList>
    </citation>
    <scope>NUCLEOTIDE SEQUENCE</scope>
    <source>
        <strain evidence="3">BR232B</strain>
    </source>
</reference>
<feature type="region of interest" description="Disordered" evidence="2">
    <location>
        <begin position="1"/>
        <end position="35"/>
    </location>
</feature>
<dbReference type="EMBL" id="CAJVPI010000739">
    <property type="protein sequence ID" value="CAG8567672.1"/>
    <property type="molecule type" value="Genomic_DNA"/>
</dbReference>
<evidence type="ECO:0000256" key="2">
    <source>
        <dbReference type="SAM" id="MobiDB-lite"/>
    </source>
</evidence>
<proteinExistence type="predicted"/>
<evidence type="ECO:0000313" key="4">
    <source>
        <dbReference type="Proteomes" id="UP000789739"/>
    </source>
</evidence>